<accession>A0A7C1B0K3</accession>
<sequence length="105" mass="11790">MFFFVGGVQPKTVTLDENPRLCPACGLAQAKIKRIDHYLTLFFIPLFRVKKGEPLLMCERCGFTAPPDRAEEIANFSVGTRLECPKCGMILEPSFNYCPRCGTKV</sequence>
<comment type="caution">
    <text evidence="2">The sequence shown here is derived from an EMBL/GenBank/DDBJ whole genome shotgun (WGS) entry which is preliminary data.</text>
</comment>
<reference evidence="2" key="1">
    <citation type="journal article" date="2020" name="mSystems">
        <title>Genome- and Community-Level Interaction Insights into Carbon Utilization and Element Cycling Functions of Hydrothermarchaeota in Hydrothermal Sediment.</title>
        <authorList>
            <person name="Zhou Z."/>
            <person name="Liu Y."/>
            <person name="Xu W."/>
            <person name="Pan J."/>
            <person name="Luo Z.H."/>
            <person name="Li M."/>
        </authorList>
    </citation>
    <scope>NUCLEOTIDE SEQUENCE [LARGE SCALE GENOMIC DNA]</scope>
    <source>
        <strain evidence="2">HyVt-19</strain>
    </source>
</reference>
<proteinExistence type="predicted"/>
<dbReference type="Pfam" id="PF17032">
    <property type="entry name" value="Zn_ribbon_15"/>
    <property type="match status" value="1"/>
</dbReference>
<evidence type="ECO:0000259" key="1">
    <source>
        <dbReference type="Pfam" id="PF17032"/>
    </source>
</evidence>
<dbReference type="InterPro" id="IPR053281">
    <property type="entry name" value="Double_zinc_ribbon"/>
</dbReference>
<gene>
    <name evidence="2" type="ORF">ENG14_00680</name>
</gene>
<dbReference type="PANTHER" id="PTHR36718:SF1">
    <property type="entry name" value="DOUBLE ZINC RIBBON PROTEIN MJ0416"/>
    <property type="match status" value="1"/>
</dbReference>
<dbReference type="Proteomes" id="UP000886355">
    <property type="component" value="Unassembled WGS sequence"/>
</dbReference>
<dbReference type="PANTHER" id="PTHR36718">
    <property type="entry name" value="OS05G0435400 PROTEIN"/>
    <property type="match status" value="1"/>
</dbReference>
<organism evidence="2">
    <name type="scientific">Thermodesulforhabdus norvegica</name>
    <dbReference type="NCBI Taxonomy" id="39841"/>
    <lineage>
        <taxon>Bacteria</taxon>
        <taxon>Pseudomonadati</taxon>
        <taxon>Thermodesulfobacteriota</taxon>
        <taxon>Syntrophobacteria</taxon>
        <taxon>Syntrophobacterales</taxon>
        <taxon>Thermodesulforhabdaceae</taxon>
        <taxon>Thermodesulforhabdus</taxon>
    </lineage>
</organism>
<dbReference type="InterPro" id="IPR031493">
    <property type="entry name" value="Zinc_ribbon_15"/>
</dbReference>
<feature type="domain" description="Zinc-ribbon 15" evidence="1">
    <location>
        <begin position="21"/>
        <end position="102"/>
    </location>
</feature>
<name>A0A7C1B0K3_9BACT</name>
<dbReference type="AlphaFoldDB" id="A0A7C1B0K3"/>
<protein>
    <submittedName>
        <fullName evidence="2">Zinc ribbon domain-containing protein</fullName>
    </submittedName>
</protein>
<evidence type="ECO:0000313" key="2">
    <source>
        <dbReference type="EMBL" id="HDL89401.1"/>
    </source>
</evidence>
<dbReference type="EMBL" id="DQZW01000030">
    <property type="protein sequence ID" value="HDL89401.1"/>
    <property type="molecule type" value="Genomic_DNA"/>
</dbReference>